<dbReference type="RefSeq" id="WP_381835237.1">
    <property type="nucleotide sequence ID" value="NZ_JBHTCF010000013.1"/>
</dbReference>
<evidence type="ECO:0000313" key="2">
    <source>
        <dbReference type="Proteomes" id="UP001596523"/>
    </source>
</evidence>
<sequence>MSSICNKPPVVDPGFSAHRDLYQRVDDPIATGSAHFMRAGSELHLMHSDLELNDRRQAVVRASCAAAAVKAALTEYRTSHRIAQELGFYAVHDDLLRSAGDGTVPVHETLGGAHDADLVDLPESEVDALARRYADGGDEAAFGHFLSALTELSTELDGFAEEAVTASPADVQRFAWRAITRFDRIRAYGQAMAVINILGTARMVTAGATDGRRTDG</sequence>
<keyword evidence="2" id="KW-1185">Reference proteome</keyword>
<comment type="caution">
    <text evidence="1">The sequence shown here is derived from an EMBL/GenBank/DDBJ whole genome shotgun (WGS) entry which is preliminary data.</text>
</comment>
<accession>A0ABW2JQ14</accession>
<proteinExistence type="predicted"/>
<protein>
    <submittedName>
        <fullName evidence="1">Uncharacterized protein</fullName>
    </submittedName>
</protein>
<dbReference type="EMBL" id="JBHTCF010000013">
    <property type="protein sequence ID" value="MFC7307817.1"/>
    <property type="molecule type" value="Genomic_DNA"/>
</dbReference>
<name>A0ABW2JQ14_9ACTN</name>
<gene>
    <name evidence="1" type="ORF">ACFQVC_26780</name>
</gene>
<reference evidence="2" key="1">
    <citation type="journal article" date="2019" name="Int. J. Syst. Evol. Microbiol.">
        <title>The Global Catalogue of Microorganisms (GCM) 10K type strain sequencing project: providing services to taxonomists for standard genome sequencing and annotation.</title>
        <authorList>
            <consortium name="The Broad Institute Genomics Platform"/>
            <consortium name="The Broad Institute Genome Sequencing Center for Infectious Disease"/>
            <person name="Wu L."/>
            <person name="Ma J."/>
        </authorList>
    </citation>
    <scope>NUCLEOTIDE SEQUENCE [LARGE SCALE GENOMIC DNA]</scope>
    <source>
        <strain evidence="2">SYNS20</strain>
    </source>
</reference>
<evidence type="ECO:0000313" key="1">
    <source>
        <dbReference type="EMBL" id="MFC7307817.1"/>
    </source>
</evidence>
<dbReference type="Proteomes" id="UP001596523">
    <property type="component" value="Unassembled WGS sequence"/>
</dbReference>
<organism evidence="1 2">
    <name type="scientific">Streptomyces monticola</name>
    <dbReference type="NCBI Taxonomy" id="2666263"/>
    <lineage>
        <taxon>Bacteria</taxon>
        <taxon>Bacillati</taxon>
        <taxon>Actinomycetota</taxon>
        <taxon>Actinomycetes</taxon>
        <taxon>Kitasatosporales</taxon>
        <taxon>Streptomycetaceae</taxon>
        <taxon>Streptomyces</taxon>
    </lineage>
</organism>